<keyword evidence="1" id="KW-0175">Coiled coil</keyword>
<evidence type="ECO:0000313" key="3">
    <source>
        <dbReference type="EMBL" id="OKL44563.1"/>
    </source>
</evidence>
<name>A0A1U7JII8_9HYPH</name>
<accession>A0A1U7JII8</accession>
<evidence type="ECO:0000256" key="2">
    <source>
        <dbReference type="SAM" id="Phobius"/>
    </source>
</evidence>
<evidence type="ECO:0000313" key="4">
    <source>
        <dbReference type="Proteomes" id="UP000185783"/>
    </source>
</evidence>
<keyword evidence="2" id="KW-1133">Transmembrane helix</keyword>
<dbReference type="EMBL" id="LVVZ01000014">
    <property type="protein sequence ID" value="OKL44563.1"/>
    <property type="molecule type" value="Genomic_DNA"/>
</dbReference>
<feature type="coiled-coil region" evidence="1">
    <location>
        <begin position="117"/>
        <end position="222"/>
    </location>
</feature>
<dbReference type="Gene3D" id="1.10.287.470">
    <property type="entry name" value="Helix hairpin bin"/>
    <property type="match status" value="1"/>
</dbReference>
<keyword evidence="4" id="KW-1185">Reference proteome</keyword>
<keyword evidence="2" id="KW-0812">Transmembrane</keyword>
<dbReference type="STRING" id="197461.A3843_09300"/>
<reference evidence="3 4" key="1">
    <citation type="submission" date="2016-03" db="EMBL/GenBank/DDBJ databases">
        <title>Genome sequence of Nesiotobacter sp. nov., a moderately halophilic alphaproteobacterium isolated from the Yellow Sea, China.</title>
        <authorList>
            <person name="Zhang G."/>
            <person name="Zhang R."/>
        </authorList>
    </citation>
    <scope>NUCLEOTIDE SEQUENCE [LARGE SCALE GENOMIC DNA]</scope>
    <source>
        <strain evidence="3 4">WB1-6</strain>
    </source>
</reference>
<proteinExistence type="predicted"/>
<dbReference type="PANTHER" id="PTHR30386">
    <property type="entry name" value="MEMBRANE FUSION SUBUNIT OF EMRAB-TOLC MULTIDRUG EFFLUX PUMP"/>
    <property type="match status" value="1"/>
</dbReference>
<dbReference type="Gene3D" id="2.40.30.170">
    <property type="match status" value="1"/>
</dbReference>
<keyword evidence="2" id="KW-0472">Membrane</keyword>
<dbReference type="RefSeq" id="WP_028480428.1">
    <property type="nucleotide sequence ID" value="NZ_LVVZ01000014.1"/>
</dbReference>
<dbReference type="Proteomes" id="UP000185783">
    <property type="component" value="Unassembled WGS sequence"/>
</dbReference>
<dbReference type="InterPro" id="IPR050739">
    <property type="entry name" value="MFP"/>
</dbReference>
<dbReference type="SUPFAM" id="SSF111369">
    <property type="entry name" value="HlyD-like secretion proteins"/>
    <property type="match status" value="1"/>
</dbReference>
<evidence type="ECO:0000256" key="1">
    <source>
        <dbReference type="SAM" id="Coils"/>
    </source>
</evidence>
<dbReference type="AlphaFoldDB" id="A0A1U7JII8"/>
<gene>
    <name evidence="3" type="ORF">A3843_09300</name>
</gene>
<dbReference type="PANTHER" id="PTHR30386:SF18">
    <property type="entry name" value="INNER MEMBRANE PROTEIN YIAV-RELATED"/>
    <property type="match status" value="1"/>
</dbReference>
<sequence length="375" mass="41182">MDILLILTYVAICTVIFKVFRIPVNEWSLTTAGLGGVFLIAGLLLLMNYSHPATTIASTFYRTTPIISYLRAPIIDVPVKPNVPIKKGEPLLVLDDTQAKNRVDELEARRALVVADYDAQTESLREAQANVEAAQAALALAQTRRDDAATLVERDVASVASLEFRERELETARAQLESAEAALRGVELTVGARAASGEFAQIAEIDAQLQQARWELEQAVIRAPADGYVTSLAVRPGFMARRIAPSMVFVEEQPNQVVASFLQVHMQRLQVGDEVEVAFLGIPGRIFSGKISAVIEYIPDGQVAPSGEIIAPEDRGGPGRMNVIIDLDEDISEFTLPGGSYGQVAVYTDFFHHVAIIRKVLLRMQSWLHYLSFDH</sequence>
<feature type="transmembrane region" description="Helical" evidence="2">
    <location>
        <begin position="27"/>
        <end position="46"/>
    </location>
</feature>
<comment type="caution">
    <text evidence="3">The sequence shown here is derived from an EMBL/GenBank/DDBJ whole genome shotgun (WGS) entry which is preliminary data.</text>
</comment>
<evidence type="ECO:0008006" key="5">
    <source>
        <dbReference type="Google" id="ProtNLM"/>
    </source>
</evidence>
<protein>
    <recommendedName>
        <fullName evidence="5">Inner membrane protein YiaV</fullName>
    </recommendedName>
</protein>
<organism evidence="3 4">
    <name type="scientific">Pseudovibrio exalbescens</name>
    <dbReference type="NCBI Taxonomy" id="197461"/>
    <lineage>
        <taxon>Bacteria</taxon>
        <taxon>Pseudomonadati</taxon>
        <taxon>Pseudomonadota</taxon>
        <taxon>Alphaproteobacteria</taxon>
        <taxon>Hyphomicrobiales</taxon>
        <taxon>Stappiaceae</taxon>
        <taxon>Pseudovibrio</taxon>
    </lineage>
</organism>